<evidence type="ECO:0000313" key="3">
    <source>
        <dbReference type="EMBL" id="GLT14416.1"/>
    </source>
</evidence>
<accession>A0A557PFP7</accession>
<dbReference type="Gene3D" id="3.30.70.1060">
    <property type="entry name" value="Dimeric alpha+beta barrel"/>
    <property type="match status" value="1"/>
</dbReference>
<dbReference type="RefSeq" id="WP_089122812.1">
    <property type="nucleotide sequence ID" value="NZ_BSPV01000004.1"/>
</dbReference>
<evidence type="ECO:0000313" key="4">
    <source>
        <dbReference type="EMBL" id="TVO39471.1"/>
    </source>
</evidence>
<organism evidence="4 5">
    <name type="scientific">Vibrio algivorus</name>
    <dbReference type="NCBI Taxonomy" id="1667024"/>
    <lineage>
        <taxon>Bacteria</taxon>
        <taxon>Pseudomonadati</taxon>
        <taxon>Pseudomonadota</taxon>
        <taxon>Gammaproteobacteria</taxon>
        <taxon>Vibrionales</taxon>
        <taxon>Vibrionaceae</taxon>
        <taxon>Vibrio</taxon>
    </lineage>
</organism>
<keyword evidence="6" id="KW-1185">Reference proteome</keyword>
<comment type="caution">
    <text evidence="4">The sequence shown here is derived from an EMBL/GenBank/DDBJ whole genome shotgun (WGS) entry which is preliminary data.</text>
</comment>
<dbReference type="NCBIfam" id="NF008473">
    <property type="entry name" value="PRK11370.1"/>
    <property type="match status" value="1"/>
</dbReference>
<dbReference type="OrthoDB" id="9797014at2"/>
<dbReference type="Pfam" id="PF03795">
    <property type="entry name" value="YCII"/>
    <property type="match status" value="1"/>
</dbReference>
<dbReference type="EMBL" id="VMKJ01000002">
    <property type="protein sequence ID" value="TVO39471.1"/>
    <property type="molecule type" value="Genomic_DNA"/>
</dbReference>
<protein>
    <submittedName>
        <fullName evidence="4">YciI family protein</fullName>
    </submittedName>
</protein>
<evidence type="ECO:0000256" key="1">
    <source>
        <dbReference type="ARBA" id="ARBA00007689"/>
    </source>
</evidence>
<name>A0A557PFP7_9VIBR</name>
<gene>
    <name evidence="4" type="ORF">FOF44_02475</name>
    <name evidence="3" type="ORF">GCM10007931_13910</name>
</gene>
<reference evidence="3" key="1">
    <citation type="journal article" date="2014" name="Int. J. Syst. Evol. Microbiol.">
        <title>Complete genome of a new Firmicutes species belonging to the dominant human colonic microbiota ('Ruminococcus bicirculans') reveals two chromosomes and a selective capacity to utilize plant glucans.</title>
        <authorList>
            <consortium name="NISC Comparative Sequencing Program"/>
            <person name="Wegmann U."/>
            <person name="Louis P."/>
            <person name="Goesmann A."/>
            <person name="Henrissat B."/>
            <person name="Duncan S.H."/>
            <person name="Flint H.J."/>
        </authorList>
    </citation>
    <scope>NUCLEOTIDE SEQUENCE</scope>
    <source>
        <strain evidence="3">NBRC 111146</strain>
    </source>
</reference>
<dbReference type="EMBL" id="BSPV01000004">
    <property type="protein sequence ID" value="GLT14416.1"/>
    <property type="molecule type" value="Genomic_DNA"/>
</dbReference>
<proteinExistence type="inferred from homology"/>
<dbReference type="InterPro" id="IPR011008">
    <property type="entry name" value="Dimeric_a/b-barrel"/>
</dbReference>
<reference evidence="3" key="4">
    <citation type="submission" date="2023-01" db="EMBL/GenBank/DDBJ databases">
        <title>Draft genome sequence of Vibrio algivorus strain NBRC 111146.</title>
        <authorList>
            <person name="Sun Q."/>
            <person name="Mori K."/>
        </authorList>
    </citation>
    <scope>NUCLEOTIDE SEQUENCE</scope>
    <source>
        <strain evidence="3">NBRC 111146</strain>
    </source>
</reference>
<dbReference type="Proteomes" id="UP000319828">
    <property type="component" value="Unassembled WGS sequence"/>
</dbReference>
<sequence length="100" mass="11141">MWYVIFSQDVENSLEKRMSVRDRHLARLVQLQEEGRLLVAGPMPAIDSDNPGEAGFTGSTVIAEFNSLDDAKSWADADPYIEAGVYNKVIVKPFKKVLPS</sequence>
<dbReference type="InterPro" id="IPR051807">
    <property type="entry name" value="Sec-metab_biosynth-assoc"/>
</dbReference>
<dbReference type="SUPFAM" id="SSF54909">
    <property type="entry name" value="Dimeric alpha+beta barrel"/>
    <property type="match status" value="1"/>
</dbReference>
<feature type="domain" description="YCII-related" evidence="2">
    <location>
        <begin position="1"/>
        <end position="95"/>
    </location>
</feature>
<reference evidence="4 5" key="3">
    <citation type="submission" date="2019-07" db="EMBL/GenBank/DDBJ databases">
        <title>The draft genome sequence of Vibrio algivorus M1486.</title>
        <authorList>
            <person name="Meng X."/>
        </authorList>
    </citation>
    <scope>NUCLEOTIDE SEQUENCE [LARGE SCALE GENOMIC DNA]</scope>
    <source>
        <strain evidence="4 5">M1486</strain>
    </source>
</reference>
<dbReference type="PANTHER" id="PTHR33606">
    <property type="entry name" value="PROTEIN YCII"/>
    <property type="match status" value="1"/>
</dbReference>
<evidence type="ECO:0000259" key="2">
    <source>
        <dbReference type="Pfam" id="PF03795"/>
    </source>
</evidence>
<dbReference type="PANTHER" id="PTHR33606:SF3">
    <property type="entry name" value="PROTEIN YCII"/>
    <property type="match status" value="1"/>
</dbReference>
<reference evidence="6" key="2">
    <citation type="journal article" date="2019" name="Int. J. Syst. Evol. Microbiol.">
        <title>The Global Catalogue of Microorganisms (GCM) 10K type strain sequencing project: providing services to taxonomists for standard genome sequencing and annotation.</title>
        <authorList>
            <consortium name="The Broad Institute Genomics Platform"/>
            <consortium name="The Broad Institute Genome Sequencing Center for Infectious Disease"/>
            <person name="Wu L."/>
            <person name="Ma J."/>
        </authorList>
    </citation>
    <scope>NUCLEOTIDE SEQUENCE [LARGE SCALE GENOMIC DNA]</scope>
    <source>
        <strain evidence="6">NBRC 111146</strain>
    </source>
</reference>
<evidence type="ECO:0000313" key="5">
    <source>
        <dbReference type="Proteomes" id="UP000319828"/>
    </source>
</evidence>
<dbReference type="AlphaFoldDB" id="A0A557PFP7"/>
<comment type="similarity">
    <text evidence="1">Belongs to the YciI family.</text>
</comment>
<evidence type="ECO:0000313" key="6">
    <source>
        <dbReference type="Proteomes" id="UP001157156"/>
    </source>
</evidence>
<dbReference type="Proteomes" id="UP001157156">
    <property type="component" value="Unassembled WGS sequence"/>
</dbReference>
<dbReference type="InterPro" id="IPR005545">
    <property type="entry name" value="YCII"/>
</dbReference>